<protein>
    <submittedName>
        <fullName evidence="2">Uncharacterized protein</fullName>
    </submittedName>
</protein>
<feature type="region of interest" description="Disordered" evidence="1">
    <location>
        <begin position="133"/>
        <end position="155"/>
    </location>
</feature>
<evidence type="ECO:0000256" key="1">
    <source>
        <dbReference type="SAM" id="MobiDB-lite"/>
    </source>
</evidence>
<proteinExistence type="predicted"/>
<sequence>MSNISAMTAQPLQPSPLPTAAPPLMEGGLMVAIVVYLIKEGVGFFKQKDASEEKLMAILIEDVRNDRNIHFKQQAEMLIQLKGSHDKIALAIERMGAATTDINLALQMSKRTETEIFHTLQQIQQEMSLFNEKLDRLTTPETTNGKYGPGERESR</sequence>
<accession>A0AA96WRG6</accession>
<name>A0AA96WRG6_LEPBY</name>
<gene>
    <name evidence="2" type="ORF">Q2T42_21990</name>
</gene>
<dbReference type="EMBL" id="CP130144">
    <property type="protein sequence ID" value="WNZ44475.1"/>
    <property type="molecule type" value="Genomic_DNA"/>
</dbReference>
<reference evidence="2" key="2">
    <citation type="submission" date="2023-07" db="EMBL/GenBank/DDBJ databases">
        <authorList>
            <person name="Bai X.-H."/>
            <person name="Wang H.-H."/>
            <person name="Wang J."/>
            <person name="Ma M.-Y."/>
            <person name="Hu H.-H."/>
            <person name="Song Z.-L."/>
            <person name="Ma H.-G."/>
            <person name="Fan Y."/>
            <person name="Du C.-Y."/>
            <person name="Xu J.-C."/>
        </authorList>
    </citation>
    <scope>NUCLEOTIDE SEQUENCE</scope>
    <source>
        <strain evidence="2">CZ1</strain>
    </source>
</reference>
<dbReference type="AlphaFoldDB" id="A0AA96WRG6"/>
<organism evidence="2">
    <name type="scientific">Leptolyngbya boryana CZ1</name>
    <dbReference type="NCBI Taxonomy" id="3060204"/>
    <lineage>
        <taxon>Bacteria</taxon>
        <taxon>Bacillati</taxon>
        <taxon>Cyanobacteriota</taxon>
        <taxon>Cyanophyceae</taxon>
        <taxon>Leptolyngbyales</taxon>
        <taxon>Leptolyngbyaceae</taxon>
        <taxon>Leptolyngbya group</taxon>
        <taxon>Leptolyngbya</taxon>
    </lineage>
</organism>
<dbReference type="RefSeq" id="WP_316426559.1">
    <property type="nucleotide sequence ID" value="NZ_CP130144.1"/>
</dbReference>
<reference evidence="2" key="1">
    <citation type="journal article" date="2023" name="Plants (Basel)">
        <title>Genomic Analysis of Leptolyngbya boryana CZ1 Reveals Efficient Carbon Fixation Modules.</title>
        <authorList>
            <person name="Bai X."/>
            <person name="Wang H."/>
            <person name="Cheng W."/>
            <person name="Wang J."/>
            <person name="Ma M."/>
            <person name="Hu H."/>
            <person name="Song Z."/>
            <person name="Ma H."/>
            <person name="Fan Y."/>
            <person name="Du C."/>
            <person name="Xu J."/>
        </authorList>
    </citation>
    <scope>NUCLEOTIDE SEQUENCE</scope>
    <source>
        <strain evidence="2">CZ1</strain>
    </source>
</reference>
<evidence type="ECO:0000313" key="2">
    <source>
        <dbReference type="EMBL" id="WNZ44475.1"/>
    </source>
</evidence>